<dbReference type="EMBL" id="JAUSRR010000012">
    <property type="protein sequence ID" value="MDP9926701.1"/>
    <property type="molecule type" value="Genomic_DNA"/>
</dbReference>
<evidence type="ECO:0000313" key="3">
    <source>
        <dbReference type="EMBL" id="MDP9926701.1"/>
    </source>
</evidence>
<reference evidence="2 4" key="1">
    <citation type="submission" date="2017-09" db="EMBL/GenBank/DDBJ databases">
        <title>The diverse metabolic capabilities of V. boronicumulans make it an excellent choice for continued studies on novel biodegradation.</title>
        <authorList>
            <person name="Sun S."/>
        </authorList>
    </citation>
    <scope>NUCLEOTIDE SEQUENCE [LARGE SCALE GENOMIC DNA]</scope>
    <source>
        <strain evidence="2 4">J1</strain>
    </source>
</reference>
<dbReference type="Proteomes" id="UP001244295">
    <property type="component" value="Unassembled WGS sequence"/>
</dbReference>
<dbReference type="InterPro" id="IPR008869">
    <property type="entry name" value="MlaC/ttg2D"/>
</dbReference>
<dbReference type="Gene3D" id="3.10.450.50">
    <property type="match status" value="1"/>
</dbReference>
<evidence type="ECO:0000313" key="2">
    <source>
        <dbReference type="EMBL" id="ATA52789.1"/>
    </source>
</evidence>
<dbReference type="Pfam" id="PF05494">
    <property type="entry name" value="MlaC"/>
    <property type="match status" value="1"/>
</dbReference>
<accession>A0A1E7U7D0</accession>
<dbReference type="Proteomes" id="UP000217154">
    <property type="component" value="Chromosome"/>
</dbReference>
<dbReference type="KEGG" id="vbo:CKY39_05865"/>
<dbReference type="RefSeq" id="WP_070059936.1">
    <property type="nucleotide sequence ID" value="NZ_BKDI01000004.1"/>
</dbReference>
<dbReference type="AlphaFoldDB" id="A0A1E7U7D0"/>
<reference evidence="3" key="2">
    <citation type="submission" date="2023-07" db="EMBL/GenBank/DDBJ databases">
        <title>Sorghum-associated microbial communities from plants grown in Nebraska, USA.</title>
        <authorList>
            <person name="Schachtman D."/>
        </authorList>
    </citation>
    <scope>NUCLEOTIDE SEQUENCE</scope>
    <source>
        <strain evidence="3">DS2795</strain>
    </source>
</reference>
<protein>
    <submittedName>
        <fullName evidence="3">Phospholipid transport system substrate-binding protein</fullName>
    </submittedName>
</protein>
<dbReference type="PANTHER" id="PTHR36573:SF1">
    <property type="entry name" value="INTERMEMBRANE PHOSPHOLIPID TRANSPORT SYSTEM BINDING PROTEIN MLAC"/>
    <property type="match status" value="1"/>
</dbReference>
<proteinExistence type="predicted"/>
<gene>
    <name evidence="2" type="ORF">CKY39_05865</name>
    <name evidence="3" type="ORF">J2W25_005750</name>
</gene>
<dbReference type="PIRSF" id="PIRSF004649">
    <property type="entry name" value="MlaC"/>
    <property type="match status" value="1"/>
</dbReference>
<dbReference type="OrthoDB" id="9798905at2"/>
<feature type="signal peptide" evidence="1">
    <location>
        <begin position="1"/>
        <end position="36"/>
    </location>
</feature>
<dbReference type="Gene3D" id="1.10.10.640">
    <property type="entry name" value="phospholipid-binding protein"/>
    <property type="match status" value="1"/>
</dbReference>
<keyword evidence="1" id="KW-0732">Signal</keyword>
<evidence type="ECO:0000313" key="4">
    <source>
        <dbReference type="Proteomes" id="UP000217154"/>
    </source>
</evidence>
<organism evidence="2 4">
    <name type="scientific">Variovorax boronicumulans</name>
    <dbReference type="NCBI Taxonomy" id="436515"/>
    <lineage>
        <taxon>Bacteria</taxon>
        <taxon>Pseudomonadati</taxon>
        <taxon>Pseudomonadota</taxon>
        <taxon>Betaproteobacteria</taxon>
        <taxon>Burkholderiales</taxon>
        <taxon>Comamonadaceae</taxon>
        <taxon>Variovorax</taxon>
    </lineage>
</organism>
<dbReference type="PROSITE" id="PS51318">
    <property type="entry name" value="TAT"/>
    <property type="match status" value="1"/>
</dbReference>
<name>A0A1E7U7D0_9BURK</name>
<sequence length="220" mass="24027">MNNKILLQRRDMGRLALAGALLFGAATAFVHQSAFAADEAPDALVKRLSTDVLETIKADSSIKAGDINKIMLLVDSKIMPNVNFQRMTASAVGPAWRQATPEQQKRLQDEFKTLLVRTYAGALDQVSDQTVTIRPFRGAPTDTDVLVRTEVKGRGDPVQLDYRLEKTPGQGAGWKVYNLNVLGVWLVDTYRTQFAQEINKSGIDGLIAALAARNKGNGKG</sequence>
<feature type="chain" id="PRO_5014269100" evidence="1">
    <location>
        <begin position="37"/>
        <end position="220"/>
    </location>
</feature>
<dbReference type="EMBL" id="CP023284">
    <property type="protein sequence ID" value="ATA52789.1"/>
    <property type="molecule type" value="Genomic_DNA"/>
</dbReference>
<evidence type="ECO:0000256" key="1">
    <source>
        <dbReference type="SAM" id="SignalP"/>
    </source>
</evidence>
<dbReference type="InterPro" id="IPR006311">
    <property type="entry name" value="TAT_signal"/>
</dbReference>
<dbReference type="PANTHER" id="PTHR36573">
    <property type="entry name" value="INTERMEMBRANE PHOSPHOLIPID TRANSPORT SYSTEM BINDING PROTEIN MLAC"/>
    <property type="match status" value="1"/>
</dbReference>
<dbReference type="STRING" id="436515.GCA_001752345_02255"/>